<dbReference type="SUPFAM" id="SSF52317">
    <property type="entry name" value="Class I glutamine amidotransferase-like"/>
    <property type="match status" value="1"/>
</dbReference>
<dbReference type="Gene3D" id="3.40.50.880">
    <property type="match status" value="1"/>
</dbReference>
<evidence type="ECO:0000259" key="1">
    <source>
        <dbReference type="Pfam" id="PF01965"/>
    </source>
</evidence>
<evidence type="ECO:0000313" key="2">
    <source>
        <dbReference type="EMBL" id="KRL45943.1"/>
    </source>
</evidence>
<evidence type="ECO:0000313" key="3">
    <source>
        <dbReference type="Proteomes" id="UP000050872"/>
    </source>
</evidence>
<keyword evidence="3" id="KW-1185">Reference proteome</keyword>
<dbReference type="InterPro" id="IPR002818">
    <property type="entry name" value="DJ-1/PfpI"/>
</dbReference>
<gene>
    <name evidence="2" type="ORF">FD29_GL001947</name>
</gene>
<dbReference type="STRING" id="1423770.FD29_GL001947"/>
<accession>A0A0R1QMD8</accession>
<dbReference type="Proteomes" id="UP000050872">
    <property type="component" value="Unassembled WGS sequence"/>
</dbReference>
<comment type="caution">
    <text evidence="2">The sequence shown here is derived from an EMBL/GenBank/DDBJ whole genome shotgun (WGS) entry which is preliminary data.</text>
</comment>
<organism evidence="2 3">
    <name type="scientific">Companilactobacillus mindensis DSM 14500</name>
    <dbReference type="NCBI Taxonomy" id="1423770"/>
    <lineage>
        <taxon>Bacteria</taxon>
        <taxon>Bacillati</taxon>
        <taxon>Bacillota</taxon>
        <taxon>Bacilli</taxon>
        <taxon>Lactobacillales</taxon>
        <taxon>Lactobacillaceae</taxon>
        <taxon>Companilactobacillus</taxon>
    </lineage>
</organism>
<name>A0A0R1QMD8_9LACO</name>
<protein>
    <submittedName>
        <fullName evidence="2">4-methyl-5(B-hydroxyethyl)-thiazole monophosphate biosynthesis protein</fullName>
    </submittedName>
</protein>
<dbReference type="InterPro" id="IPR029062">
    <property type="entry name" value="Class_I_gatase-like"/>
</dbReference>
<dbReference type="AlphaFoldDB" id="A0A0R1QMD8"/>
<dbReference type="EMBL" id="AZEZ01000004">
    <property type="protein sequence ID" value="KRL45943.1"/>
    <property type="molecule type" value="Genomic_DNA"/>
</dbReference>
<reference evidence="2 3" key="1">
    <citation type="journal article" date="2015" name="Genome Announc.">
        <title>Expanding the biotechnology potential of lactobacilli through comparative genomics of 213 strains and associated genera.</title>
        <authorList>
            <person name="Sun Z."/>
            <person name="Harris H.M."/>
            <person name="McCann A."/>
            <person name="Guo C."/>
            <person name="Argimon S."/>
            <person name="Zhang W."/>
            <person name="Yang X."/>
            <person name="Jeffery I.B."/>
            <person name="Cooney J.C."/>
            <person name="Kagawa T.F."/>
            <person name="Liu W."/>
            <person name="Song Y."/>
            <person name="Salvetti E."/>
            <person name="Wrobel A."/>
            <person name="Rasinkangas P."/>
            <person name="Parkhill J."/>
            <person name="Rea M.C."/>
            <person name="O'Sullivan O."/>
            <person name="Ritari J."/>
            <person name="Douillard F.P."/>
            <person name="Paul Ross R."/>
            <person name="Yang R."/>
            <person name="Briner A.E."/>
            <person name="Felis G.E."/>
            <person name="de Vos W.M."/>
            <person name="Barrangou R."/>
            <person name="Klaenhammer T.R."/>
            <person name="Caufield P.W."/>
            <person name="Cui Y."/>
            <person name="Zhang H."/>
            <person name="O'Toole P.W."/>
        </authorList>
    </citation>
    <scope>NUCLEOTIDE SEQUENCE [LARGE SCALE GENOMIC DNA]</scope>
    <source>
        <strain evidence="2 3">DSM 14500</strain>
    </source>
</reference>
<proteinExistence type="predicted"/>
<sequence>MLYPGFCYYEIALLTETLAFTKDNWQMTTVAADSNLSESEDHFKIKPDKLLSQVDPLDYQLLILPGIDDYHIPLAIPQNIDFLKKLYCQKKRPLIASISSSPILLAKAGLLDDTKFMTGLFEEAYEQNPFIPKQNLVRKPVVTDNGIVTASGQFFREFAIETLRQLKYTVPDDAFAPARKYPPYTDEELTYR</sequence>
<dbReference type="Pfam" id="PF01965">
    <property type="entry name" value="DJ-1_PfpI"/>
    <property type="match status" value="1"/>
</dbReference>
<feature type="domain" description="DJ-1/PfpI" evidence="1">
    <location>
        <begin position="16"/>
        <end position="164"/>
    </location>
</feature>
<dbReference type="PATRIC" id="fig|1423770.3.peg.1998"/>